<sequence>MPERALVAASDIEGESVQLALRSAASCPEPQTALADCAPRPNKLLLASVAMIGAGAMAVTPVAPTVAELQQRAVALTAAPVAVTESPAAVYGNLLSSAFANVTELGGILAENPFPIVGQILENQAGYAESILNGFASLPESFDAFWTGRNGEVRLQNAVNNIREGNFADAYDELNRFNIYSLTVFAPLYNLLLSAEPSPRVPEGRIGIPEQIALNVADVVRAVFNQGSVVSGSTQSLLGPFIGVNFELALAAEAIKDAVDAGDFAGAATALVNTPGTVLNAFLNGYVNPECEGAACDDVFPGLLNSTSPIVDFVVRIPNAIAEALKPNVPAAPSTDAGTTTLALDVSESPEEPALAAIDAADSATSEKAGLVDVEVVADTTVPAAEAPVTEGDVVVEEGTEELPAEAVPANPVKAISDGVAAAVEDAREGVVNAVTGGRHGSGEESTTSGSESSPKHAEDDAESNSANDDAASDAKSDNASEDKSDTKSDPKSEAKSDVKSDAKSDSKSGSDAKSGGAE</sequence>
<evidence type="ECO:0000256" key="1">
    <source>
        <dbReference type="SAM" id="MobiDB-lite"/>
    </source>
</evidence>
<feature type="region of interest" description="Disordered" evidence="1">
    <location>
        <begin position="433"/>
        <end position="519"/>
    </location>
</feature>
<name>A0A6S6P6P9_9MYCO</name>
<dbReference type="Proteomes" id="UP000515734">
    <property type="component" value="Chromosome"/>
</dbReference>
<feature type="compositionally biased region" description="Low complexity" evidence="1">
    <location>
        <begin position="444"/>
        <end position="453"/>
    </location>
</feature>
<evidence type="ECO:0000313" key="2">
    <source>
        <dbReference type="EMBL" id="BCI54089.1"/>
    </source>
</evidence>
<evidence type="ECO:0008006" key="4">
    <source>
        <dbReference type="Google" id="ProtNLM"/>
    </source>
</evidence>
<accession>A0A6S6P6P9</accession>
<organism evidence="2 3">
    <name type="scientific">Mycolicibacterium litorale</name>
    <dbReference type="NCBI Taxonomy" id="758802"/>
    <lineage>
        <taxon>Bacteria</taxon>
        <taxon>Bacillati</taxon>
        <taxon>Actinomycetota</taxon>
        <taxon>Actinomycetes</taxon>
        <taxon>Mycobacteriales</taxon>
        <taxon>Mycobacteriaceae</taxon>
        <taxon>Mycolicibacterium</taxon>
    </lineage>
</organism>
<dbReference type="EMBL" id="AP023287">
    <property type="protein sequence ID" value="BCI54089.1"/>
    <property type="molecule type" value="Genomic_DNA"/>
</dbReference>
<reference evidence="2 3" key="1">
    <citation type="submission" date="2020-07" db="EMBL/GenBank/DDBJ databases">
        <title>Complete genome sequence of Mycolicibacterium litorale like strain isolated from cardiac implantable electronic device infection.</title>
        <authorList>
            <person name="Fukano H."/>
            <person name="Miyama H."/>
            <person name="Hoshino Y."/>
        </authorList>
    </citation>
    <scope>NUCLEOTIDE SEQUENCE [LARGE SCALE GENOMIC DNA]</scope>
    <source>
        <strain evidence="2 3">NIIDNTM18</strain>
    </source>
</reference>
<protein>
    <recommendedName>
        <fullName evidence="4">PE-PGRS family protein</fullName>
    </recommendedName>
</protein>
<dbReference type="AlphaFoldDB" id="A0A6S6P6P9"/>
<proteinExistence type="predicted"/>
<evidence type="ECO:0000313" key="3">
    <source>
        <dbReference type="Proteomes" id="UP000515734"/>
    </source>
</evidence>
<feature type="compositionally biased region" description="Basic and acidic residues" evidence="1">
    <location>
        <begin position="473"/>
        <end position="511"/>
    </location>
</feature>
<gene>
    <name evidence="2" type="ORF">NIIDNTM18_33670</name>
</gene>